<evidence type="ECO:0000313" key="5">
    <source>
        <dbReference type="EMBL" id="SCU66389.1"/>
    </source>
</evidence>
<organism evidence="5 6">
    <name type="scientific">Trypanosoma equiperdum</name>
    <dbReference type="NCBI Taxonomy" id="5694"/>
    <lineage>
        <taxon>Eukaryota</taxon>
        <taxon>Discoba</taxon>
        <taxon>Euglenozoa</taxon>
        <taxon>Kinetoplastea</taxon>
        <taxon>Metakinetoplastina</taxon>
        <taxon>Trypanosomatida</taxon>
        <taxon>Trypanosomatidae</taxon>
        <taxon>Trypanosoma</taxon>
    </lineage>
</organism>
<dbReference type="SMART" id="SM00271">
    <property type="entry name" value="DnaJ"/>
    <property type="match status" value="1"/>
</dbReference>
<evidence type="ECO:0000259" key="4">
    <source>
        <dbReference type="PROSITE" id="PS50076"/>
    </source>
</evidence>
<accession>A0A1G4I3Z0</accession>
<keyword evidence="2" id="KW-1133">Transmembrane helix</keyword>
<gene>
    <name evidence="5" type="ORF">TEOVI_000490900</name>
</gene>
<evidence type="ECO:0000256" key="3">
    <source>
        <dbReference type="SAM" id="SignalP"/>
    </source>
</evidence>
<feature type="region of interest" description="Disordered" evidence="1">
    <location>
        <begin position="612"/>
        <end position="634"/>
    </location>
</feature>
<feature type="domain" description="J" evidence="4">
    <location>
        <begin position="39"/>
        <end position="107"/>
    </location>
</feature>
<dbReference type="RefSeq" id="XP_067077843.1">
    <property type="nucleotide sequence ID" value="XM_067221742.1"/>
</dbReference>
<feature type="signal peptide" evidence="3">
    <location>
        <begin position="1"/>
        <end position="29"/>
    </location>
</feature>
<sequence>MQLHLSSISMMCLLLVTLQLSFTPKVTNASIFGQPNDRDLYGLLGVSRGSTKAEIKRAFRTITREHHPDMQEGAEAKEKAKEYMAKVLVAYNILSDDIKRSDYDQFGRIAGERLNAADFTSDELFERFNQHPPILSKSLQLENLIVLRRILNFRGNRLFLLQVYDDTCKSCQLFSSVWENLVHSTLVESGAVVLLRIDAYSDEGPELLKELHASYDKEVKVYGIADGVVWNMPQMAVAVKSNSQRQLDYALMEFVGNFFYDRRAEVNSMGNVEDVQVLLQWLRERRSEGDSVRVLLPPLATNDMGVALSALYEGSALVRSVPRAVLLSLVEEYCAQSVDVLGGDGEPVPLPEFVVASVEQLPNISSDESAGNKSQMRSCRGIVVGAAAALTYRKAVNFLKESFPQRHLGMLGLTHVTSVSFFDICKKHCLLWLRDNCEGEPTGTWLEALRGDYKPFKVGYICLSSEPSLRDAVPLPLGTTGNLLLALVDGDDSKLHVMPDIPDKVNIAQSLSSILAEVGSTTPLQLDAPLSRILSSVPFRMSRNQYLYMCFLWIFGLVYPFFSTCYPFFMMFVTHKLLQRYNLLGNNRNDNNSQTNEQPSGASNTCSRCSGTAPSGSCKSTASVTRGSACDNGTSSKEVISCPIEVYTSADLREAKDGRGFLILIFAENGKTIEPPQCFAKDSRFVFRAVPEDDTLWRQWLSQHVTSTHTGGAEENGLNKGGALHVVAIRRGKMLAAIKSLCASVEAWLFDMADGTIVADLPLPEL</sequence>
<name>A0A1G4I3Z0_TRYEQ</name>
<dbReference type="FunFam" id="1.10.287.110:FF:000194">
    <property type="entry name" value="Putative DNAJ domain protein"/>
    <property type="match status" value="1"/>
</dbReference>
<dbReference type="Proteomes" id="UP000195570">
    <property type="component" value="Unassembled WGS sequence"/>
</dbReference>
<dbReference type="Gene3D" id="1.10.287.110">
    <property type="entry name" value="DnaJ domain"/>
    <property type="match status" value="1"/>
</dbReference>
<reference evidence="5" key="1">
    <citation type="submission" date="2016-09" db="EMBL/GenBank/DDBJ databases">
        <authorList>
            <person name="Hebert L."/>
            <person name="Moumen B."/>
        </authorList>
    </citation>
    <scope>NUCLEOTIDE SEQUENCE [LARGE SCALE GENOMIC DNA]</scope>
    <source>
        <strain evidence="5">OVI</strain>
    </source>
</reference>
<keyword evidence="2" id="KW-0812">Transmembrane</keyword>
<dbReference type="VEuPathDB" id="TriTrypDB:TEOVI_000490900"/>
<dbReference type="Pfam" id="PF00226">
    <property type="entry name" value="DnaJ"/>
    <property type="match status" value="1"/>
</dbReference>
<dbReference type="InterPro" id="IPR001623">
    <property type="entry name" value="DnaJ_domain"/>
</dbReference>
<evidence type="ECO:0000256" key="2">
    <source>
        <dbReference type="SAM" id="Phobius"/>
    </source>
</evidence>
<protein>
    <submittedName>
        <fullName evidence="5">Chaperone protein DNAj, putative</fullName>
    </submittedName>
</protein>
<keyword evidence="3" id="KW-0732">Signal</keyword>
<dbReference type="PRINTS" id="PR00625">
    <property type="entry name" value="JDOMAIN"/>
</dbReference>
<keyword evidence="2" id="KW-0472">Membrane</keyword>
<dbReference type="CDD" id="cd06257">
    <property type="entry name" value="DnaJ"/>
    <property type="match status" value="1"/>
</dbReference>
<dbReference type="SUPFAM" id="SSF46565">
    <property type="entry name" value="Chaperone J-domain"/>
    <property type="match status" value="1"/>
</dbReference>
<feature type="chain" id="PRO_5009235173" evidence="3">
    <location>
        <begin position="30"/>
        <end position="766"/>
    </location>
</feature>
<dbReference type="EMBL" id="CZPT02000533">
    <property type="protein sequence ID" value="SCU66389.1"/>
    <property type="molecule type" value="Genomic_DNA"/>
</dbReference>
<proteinExistence type="predicted"/>
<dbReference type="AlphaFoldDB" id="A0A1G4I3Z0"/>
<dbReference type="InterPro" id="IPR036869">
    <property type="entry name" value="J_dom_sf"/>
</dbReference>
<dbReference type="GeneID" id="92378849"/>
<dbReference type="PROSITE" id="PS50076">
    <property type="entry name" value="DNAJ_2"/>
    <property type="match status" value="1"/>
</dbReference>
<dbReference type="InterPro" id="IPR050817">
    <property type="entry name" value="DjlA_DnaK_co-chaperone"/>
</dbReference>
<comment type="caution">
    <text evidence="5">The sequence shown here is derived from an EMBL/GenBank/DDBJ whole genome shotgun (WGS) entry which is preliminary data.</text>
</comment>
<evidence type="ECO:0000256" key="1">
    <source>
        <dbReference type="SAM" id="MobiDB-lite"/>
    </source>
</evidence>
<keyword evidence="6" id="KW-1185">Reference proteome</keyword>
<feature type="transmembrane region" description="Helical" evidence="2">
    <location>
        <begin position="546"/>
        <end position="573"/>
    </location>
</feature>
<dbReference type="PANTHER" id="PTHR24074">
    <property type="entry name" value="CO-CHAPERONE PROTEIN DJLA"/>
    <property type="match status" value="1"/>
</dbReference>
<evidence type="ECO:0000313" key="6">
    <source>
        <dbReference type="Proteomes" id="UP000195570"/>
    </source>
</evidence>